<protein>
    <submittedName>
        <fullName evidence="1">Uncharacterized protein</fullName>
    </submittedName>
</protein>
<organism evidence="1 2">
    <name type="scientific">Nocardioides daedukensis</name>
    <dbReference type="NCBI Taxonomy" id="634462"/>
    <lineage>
        <taxon>Bacteria</taxon>
        <taxon>Bacillati</taxon>
        <taxon>Actinomycetota</taxon>
        <taxon>Actinomycetes</taxon>
        <taxon>Propionibacteriales</taxon>
        <taxon>Nocardioidaceae</taxon>
        <taxon>Nocardioides</taxon>
    </lineage>
</organism>
<keyword evidence="2" id="KW-1185">Reference proteome</keyword>
<comment type="caution">
    <text evidence="1">The sequence shown here is derived from an EMBL/GenBank/DDBJ whole genome shotgun (WGS) entry which is preliminary data.</text>
</comment>
<sequence length="173" mass="19473">MVDRERMELMTSLCDHATRWAAERLDADDIPAQVDIDELSSEPPPRAVEAAIECVQSIRGLILDRAEEFDVALVIPLEGESSDLVVSSPSLAELRAQNWNYGAGREVPGIYLVRPSVWGIVEHGEEYRRLLDEDRVPPGFIAYYRAWRSTEEASRGWEFARGIYLRSIGAAPE</sequence>
<proteinExistence type="predicted"/>
<dbReference type="RefSeq" id="WP_179501894.1">
    <property type="nucleotide sequence ID" value="NZ_JACCAA010000001.1"/>
</dbReference>
<gene>
    <name evidence="1" type="ORF">BJ980_001688</name>
</gene>
<name>A0A7Y9RYV4_9ACTN</name>
<dbReference type="Proteomes" id="UP000540656">
    <property type="component" value="Unassembled WGS sequence"/>
</dbReference>
<evidence type="ECO:0000313" key="2">
    <source>
        <dbReference type="Proteomes" id="UP000540656"/>
    </source>
</evidence>
<accession>A0A7Y9RYV4</accession>
<evidence type="ECO:0000313" key="1">
    <source>
        <dbReference type="EMBL" id="NYG58765.1"/>
    </source>
</evidence>
<dbReference type="EMBL" id="JACCAA010000001">
    <property type="protein sequence ID" value="NYG58765.1"/>
    <property type="molecule type" value="Genomic_DNA"/>
</dbReference>
<dbReference type="AlphaFoldDB" id="A0A7Y9RYV4"/>
<reference evidence="1 2" key="1">
    <citation type="submission" date="2020-07" db="EMBL/GenBank/DDBJ databases">
        <title>Sequencing the genomes of 1000 actinobacteria strains.</title>
        <authorList>
            <person name="Klenk H.-P."/>
        </authorList>
    </citation>
    <scope>NUCLEOTIDE SEQUENCE [LARGE SCALE GENOMIC DNA]</scope>
    <source>
        <strain evidence="1 2">DSM 23819</strain>
    </source>
</reference>